<evidence type="ECO:0000313" key="2">
    <source>
        <dbReference type="EMBL" id="GFD27869.1"/>
    </source>
</evidence>
<gene>
    <name evidence="2" type="ORF">Tci_899838</name>
</gene>
<name>A0A699V2N6_TANCI</name>
<feature type="compositionally biased region" description="Acidic residues" evidence="1">
    <location>
        <begin position="96"/>
        <end position="121"/>
    </location>
</feature>
<feature type="non-terminal residue" evidence="2">
    <location>
        <position position="1"/>
    </location>
</feature>
<evidence type="ECO:0000256" key="1">
    <source>
        <dbReference type="SAM" id="MobiDB-lite"/>
    </source>
</evidence>
<sequence length="121" mass="13544">APSVIPVFDVENRPVPPVIHFRSTYEHGDIYSTREILRDINEVYPLGPVPLNMGIAMSHIKKLNEQMRGIVETSTRSFLGPFPDDPYVQARNAAMADDDVEEDDVEDDDDMDDDAADPSDP</sequence>
<comment type="caution">
    <text evidence="2">The sequence shown here is derived from an EMBL/GenBank/DDBJ whole genome shotgun (WGS) entry which is preliminary data.</text>
</comment>
<dbReference type="EMBL" id="BKCJ011380503">
    <property type="protein sequence ID" value="GFD27869.1"/>
    <property type="molecule type" value="Genomic_DNA"/>
</dbReference>
<accession>A0A699V2N6</accession>
<feature type="region of interest" description="Disordered" evidence="1">
    <location>
        <begin position="81"/>
        <end position="121"/>
    </location>
</feature>
<dbReference type="AlphaFoldDB" id="A0A699V2N6"/>
<proteinExistence type="predicted"/>
<protein>
    <submittedName>
        <fullName evidence="2">Uncharacterized protein</fullName>
    </submittedName>
</protein>
<reference evidence="2" key="1">
    <citation type="journal article" date="2019" name="Sci. Rep.">
        <title>Draft genome of Tanacetum cinerariifolium, the natural source of mosquito coil.</title>
        <authorList>
            <person name="Yamashiro T."/>
            <person name="Shiraishi A."/>
            <person name="Satake H."/>
            <person name="Nakayama K."/>
        </authorList>
    </citation>
    <scope>NUCLEOTIDE SEQUENCE</scope>
</reference>
<organism evidence="2">
    <name type="scientific">Tanacetum cinerariifolium</name>
    <name type="common">Dalmatian daisy</name>
    <name type="synonym">Chrysanthemum cinerariifolium</name>
    <dbReference type="NCBI Taxonomy" id="118510"/>
    <lineage>
        <taxon>Eukaryota</taxon>
        <taxon>Viridiplantae</taxon>
        <taxon>Streptophyta</taxon>
        <taxon>Embryophyta</taxon>
        <taxon>Tracheophyta</taxon>
        <taxon>Spermatophyta</taxon>
        <taxon>Magnoliopsida</taxon>
        <taxon>eudicotyledons</taxon>
        <taxon>Gunneridae</taxon>
        <taxon>Pentapetalae</taxon>
        <taxon>asterids</taxon>
        <taxon>campanulids</taxon>
        <taxon>Asterales</taxon>
        <taxon>Asteraceae</taxon>
        <taxon>Asteroideae</taxon>
        <taxon>Anthemideae</taxon>
        <taxon>Anthemidinae</taxon>
        <taxon>Tanacetum</taxon>
    </lineage>
</organism>